<name>A0A402AH87_9CHLR</name>
<comment type="caution">
    <text evidence="3">The sequence shown here is derived from an EMBL/GenBank/DDBJ whole genome shotgun (WGS) entry which is preliminary data.</text>
</comment>
<feature type="compositionally biased region" description="Low complexity" evidence="1">
    <location>
        <begin position="211"/>
        <end position="233"/>
    </location>
</feature>
<sequence>MLPIGKITPSFSCFTSGMAPTNLPNSPLTVSFEIGANSNTQVDWQNSTFTVTFIGAQTFTRANLKANSSESVTVPMPSVFGSYQVQCMFNGTSLFNSAVTNSYSGPILVSANHQVGGIQLYTNPANLQPGASTTWNVVVLGAAGLPAPTGYIHIRIGNSYTSIVALGSGGTVTFQANAPSPLAPMITVFYGGDPVYANSSANFSLTNPSSPTNGGTPAQPTPTGGGTPAQPTPTGGGTMPQSSSTNGAGVVSTPGVSPTPTATHKATPTPVSTVTPTPAATATATAVSSISAESDTSAGSSGNQGSIVLWIVLAVVIGLAGAGAAGYILLLRKRKFAAMAQSSKNM</sequence>
<feature type="region of interest" description="Disordered" evidence="1">
    <location>
        <begin position="202"/>
        <end position="278"/>
    </location>
</feature>
<protein>
    <submittedName>
        <fullName evidence="3">Uncharacterized protein</fullName>
    </submittedName>
</protein>
<dbReference type="AlphaFoldDB" id="A0A402AH87"/>
<organism evidence="3 4">
    <name type="scientific">Dictyobacter kobayashii</name>
    <dbReference type="NCBI Taxonomy" id="2014872"/>
    <lineage>
        <taxon>Bacteria</taxon>
        <taxon>Bacillati</taxon>
        <taxon>Chloroflexota</taxon>
        <taxon>Ktedonobacteria</taxon>
        <taxon>Ktedonobacterales</taxon>
        <taxon>Dictyobacteraceae</taxon>
        <taxon>Dictyobacter</taxon>
    </lineage>
</organism>
<keyword evidence="4" id="KW-1185">Reference proteome</keyword>
<evidence type="ECO:0000313" key="4">
    <source>
        <dbReference type="Proteomes" id="UP000287188"/>
    </source>
</evidence>
<gene>
    <name evidence="3" type="ORF">KDK_22670</name>
</gene>
<accession>A0A402AH87</accession>
<reference evidence="4" key="1">
    <citation type="submission" date="2018-12" db="EMBL/GenBank/DDBJ databases">
        <title>Tengunoibacter tsumagoiensis gen. nov., sp. nov., Dictyobacter kobayashii sp. nov., D. alpinus sp. nov., and D. joshuensis sp. nov. and description of Dictyobacteraceae fam. nov. within the order Ktedonobacterales isolated from Tengu-no-mugimeshi.</title>
        <authorList>
            <person name="Wang C.M."/>
            <person name="Zheng Y."/>
            <person name="Sakai Y."/>
            <person name="Toyoda A."/>
            <person name="Minakuchi Y."/>
            <person name="Abe K."/>
            <person name="Yokota A."/>
            <person name="Yabe S."/>
        </authorList>
    </citation>
    <scope>NUCLEOTIDE SEQUENCE [LARGE SCALE GENOMIC DNA]</scope>
    <source>
        <strain evidence="4">Uno11</strain>
    </source>
</reference>
<feature type="transmembrane region" description="Helical" evidence="2">
    <location>
        <begin position="307"/>
        <end position="330"/>
    </location>
</feature>
<keyword evidence="2" id="KW-0472">Membrane</keyword>
<evidence type="ECO:0000256" key="2">
    <source>
        <dbReference type="SAM" id="Phobius"/>
    </source>
</evidence>
<keyword evidence="2" id="KW-1133">Transmembrane helix</keyword>
<evidence type="ECO:0000313" key="3">
    <source>
        <dbReference type="EMBL" id="GCE18467.1"/>
    </source>
</evidence>
<dbReference type="Proteomes" id="UP000287188">
    <property type="component" value="Unassembled WGS sequence"/>
</dbReference>
<keyword evidence="2" id="KW-0812">Transmembrane</keyword>
<proteinExistence type="predicted"/>
<evidence type="ECO:0000256" key="1">
    <source>
        <dbReference type="SAM" id="MobiDB-lite"/>
    </source>
</evidence>
<dbReference type="EMBL" id="BIFS01000001">
    <property type="protein sequence ID" value="GCE18467.1"/>
    <property type="molecule type" value="Genomic_DNA"/>
</dbReference>
<feature type="compositionally biased region" description="Low complexity" evidence="1">
    <location>
        <begin position="258"/>
        <end position="278"/>
    </location>
</feature>